<name>A0A5R9G238_9BACL</name>
<dbReference type="InterPro" id="IPR001584">
    <property type="entry name" value="Integrase_cat-core"/>
</dbReference>
<dbReference type="PROSITE" id="PS50994">
    <property type="entry name" value="INTEGRASE"/>
    <property type="match status" value="1"/>
</dbReference>
<evidence type="ECO:0000256" key="1">
    <source>
        <dbReference type="ARBA" id="ARBA00002286"/>
    </source>
</evidence>
<dbReference type="Pfam" id="PF13333">
    <property type="entry name" value="rve_2"/>
    <property type="match status" value="1"/>
</dbReference>
<comment type="caution">
    <text evidence="3">The sequence shown here is derived from an EMBL/GenBank/DDBJ whole genome shotgun (WGS) entry which is preliminary data.</text>
</comment>
<feature type="domain" description="Integrase catalytic" evidence="2">
    <location>
        <begin position="122"/>
        <end position="284"/>
    </location>
</feature>
<dbReference type="Pfam" id="PF13276">
    <property type="entry name" value="HTH_21"/>
    <property type="match status" value="1"/>
</dbReference>
<accession>A0A5R9G238</accession>
<dbReference type="EMBL" id="VCIW01000055">
    <property type="protein sequence ID" value="TLS48210.1"/>
    <property type="molecule type" value="Genomic_DNA"/>
</dbReference>
<evidence type="ECO:0000259" key="2">
    <source>
        <dbReference type="PROSITE" id="PS50994"/>
    </source>
</evidence>
<proteinExistence type="predicted"/>
<comment type="function">
    <text evidence="1">Involved in the transposition of the insertion sequence.</text>
</comment>
<dbReference type="InterPro" id="IPR048020">
    <property type="entry name" value="Transpos_IS3"/>
</dbReference>
<evidence type="ECO:0000313" key="4">
    <source>
        <dbReference type="Proteomes" id="UP000309676"/>
    </source>
</evidence>
<reference evidence="3 4" key="1">
    <citation type="submission" date="2019-05" db="EMBL/GenBank/DDBJ databases">
        <authorList>
            <person name="Narsing Rao M.P."/>
            <person name="Li W.J."/>
        </authorList>
    </citation>
    <scope>NUCLEOTIDE SEQUENCE [LARGE SCALE GENOMIC DNA]</scope>
    <source>
        <strain evidence="3 4">SYSU_K30003</strain>
    </source>
</reference>
<dbReference type="InterPro" id="IPR025948">
    <property type="entry name" value="HTH-like_dom"/>
</dbReference>
<dbReference type="InterPro" id="IPR050900">
    <property type="entry name" value="Transposase_IS3/IS150/IS904"/>
</dbReference>
<dbReference type="NCBIfam" id="NF033516">
    <property type="entry name" value="transpos_IS3"/>
    <property type="match status" value="1"/>
</dbReference>
<keyword evidence="4" id="KW-1185">Reference proteome</keyword>
<dbReference type="PANTHER" id="PTHR46889:SF4">
    <property type="entry name" value="TRANSPOSASE INSO FOR INSERTION SEQUENCE ELEMENT IS911B-RELATED"/>
    <property type="match status" value="1"/>
</dbReference>
<dbReference type="SUPFAM" id="SSF53098">
    <property type="entry name" value="Ribonuclease H-like"/>
    <property type="match status" value="1"/>
</dbReference>
<dbReference type="PANTHER" id="PTHR46889">
    <property type="entry name" value="TRANSPOSASE INSF FOR INSERTION SEQUENCE IS3B-RELATED"/>
    <property type="match status" value="1"/>
</dbReference>
<dbReference type="Proteomes" id="UP000309676">
    <property type="component" value="Unassembled WGS sequence"/>
</dbReference>
<dbReference type="GO" id="GO:0015074">
    <property type="term" value="P:DNA integration"/>
    <property type="evidence" value="ECO:0007669"/>
    <property type="project" value="InterPro"/>
</dbReference>
<dbReference type="OrthoDB" id="9781005at2"/>
<dbReference type="InterPro" id="IPR036397">
    <property type="entry name" value="RNaseH_sf"/>
</dbReference>
<protein>
    <submittedName>
        <fullName evidence="3">IS3 family transposase</fullName>
    </submittedName>
</protein>
<evidence type="ECO:0000313" key="3">
    <source>
        <dbReference type="EMBL" id="TLS48210.1"/>
    </source>
</evidence>
<dbReference type="Pfam" id="PF00665">
    <property type="entry name" value="rve"/>
    <property type="match status" value="1"/>
</dbReference>
<dbReference type="InterPro" id="IPR012337">
    <property type="entry name" value="RNaseH-like_sf"/>
</dbReference>
<organism evidence="3 4">
    <name type="scientific">Paenibacillus antri</name>
    <dbReference type="NCBI Taxonomy" id="2582848"/>
    <lineage>
        <taxon>Bacteria</taxon>
        <taxon>Bacillati</taxon>
        <taxon>Bacillota</taxon>
        <taxon>Bacilli</taxon>
        <taxon>Bacillales</taxon>
        <taxon>Paenibacillaceae</taxon>
        <taxon>Paenibacillus</taxon>
    </lineage>
</organism>
<gene>
    <name evidence="3" type="ORF">FE782_31950</name>
</gene>
<sequence length="291" mass="34477">MKYAFIRKFSSQYRVEKLCSVLKVSRSGYYKWLKHKPSRQEKRRNKLKKRIQHHFYAFKKRDGSPKIAAKLRQEGWVVSTRTVSRLMKEMSLRSVVVKKHKATTNSKHNHPVYENVLNRNFKVLAPNQVWVSDITYIQTQQGWVYLASVMDLFSRKIVGWAAGDRITKELALRAFDMACERRKPPAGLIHHSDRGSQYASTEYRQRIKEMKMVGSMSRKGNCYDNACIESFHSVLKKELIYQTKFKTRLQAYDALYKYIELEYNLIRLHSTLGYLPPHRFEKEYHKQLQAS</sequence>
<dbReference type="AlphaFoldDB" id="A0A5R9G238"/>
<dbReference type="GO" id="GO:0003676">
    <property type="term" value="F:nucleic acid binding"/>
    <property type="evidence" value="ECO:0007669"/>
    <property type="project" value="InterPro"/>
</dbReference>
<dbReference type="Gene3D" id="3.30.420.10">
    <property type="entry name" value="Ribonuclease H-like superfamily/Ribonuclease H"/>
    <property type="match status" value="1"/>
</dbReference>